<dbReference type="PANTHER" id="PTHR21485:SF6">
    <property type="entry name" value="N-ACYLNEURAMINATE CYTIDYLYLTRANSFERASE-RELATED"/>
    <property type="match status" value="1"/>
</dbReference>
<dbReference type="InterPro" id="IPR003329">
    <property type="entry name" value="Cytidylyl_trans"/>
</dbReference>
<dbReference type="Proteomes" id="UP000289166">
    <property type="component" value="Unassembled WGS sequence"/>
</dbReference>
<dbReference type="InterPro" id="IPR029044">
    <property type="entry name" value="Nucleotide-diphossugar_trans"/>
</dbReference>
<accession>A0A4Q0I690</accession>
<dbReference type="EMBL" id="RLII01000006">
    <property type="protein sequence ID" value="RXE59407.1"/>
    <property type="molecule type" value="Genomic_DNA"/>
</dbReference>
<dbReference type="Pfam" id="PF02348">
    <property type="entry name" value="CTP_transf_3"/>
    <property type="match status" value="1"/>
</dbReference>
<comment type="caution">
    <text evidence="1">The sequence shown here is derived from an EMBL/GenBank/DDBJ whole genome shotgun (WGS) entry which is preliminary data.</text>
</comment>
<dbReference type="Gene3D" id="3.90.550.10">
    <property type="entry name" value="Spore Coat Polysaccharide Biosynthesis Protein SpsA, Chain A"/>
    <property type="match status" value="1"/>
</dbReference>
<name>A0A4Q0I690_9FIRM</name>
<organism evidence="1 2">
    <name type="scientific">Acetivibrio mesophilus</name>
    <dbReference type="NCBI Taxonomy" id="2487273"/>
    <lineage>
        <taxon>Bacteria</taxon>
        <taxon>Bacillati</taxon>
        <taxon>Bacillota</taxon>
        <taxon>Clostridia</taxon>
        <taxon>Eubacteriales</taxon>
        <taxon>Oscillospiraceae</taxon>
        <taxon>Acetivibrio</taxon>
    </lineage>
</organism>
<reference evidence="2" key="1">
    <citation type="submission" date="2018-11" db="EMBL/GenBank/DDBJ databases">
        <title>Genome sequencing of a novel mesophilic and cellulolytic organism within the genus Hungateiclostridium.</title>
        <authorList>
            <person name="Rettenmaier R."/>
            <person name="Liebl W."/>
            <person name="Zverlov V."/>
        </authorList>
    </citation>
    <scope>NUCLEOTIDE SEQUENCE [LARGE SCALE GENOMIC DNA]</scope>
    <source>
        <strain evidence="2">N2K1</strain>
    </source>
</reference>
<proteinExistence type="predicted"/>
<gene>
    <name evidence="1" type="ORF">EFD62_07020</name>
</gene>
<keyword evidence="1" id="KW-0808">Transferase</keyword>
<evidence type="ECO:0000313" key="2">
    <source>
        <dbReference type="Proteomes" id="UP000289166"/>
    </source>
</evidence>
<dbReference type="AlphaFoldDB" id="A0A4Q0I690"/>
<dbReference type="CDD" id="cd02513">
    <property type="entry name" value="CMP-NeuAc_Synthase"/>
    <property type="match status" value="1"/>
</dbReference>
<evidence type="ECO:0000313" key="1">
    <source>
        <dbReference type="EMBL" id="RXE59407.1"/>
    </source>
</evidence>
<sequence>MKNIAIIPARAGSKGLKDKNIKLLNGKPMLAYSIEAAKESGLFEEIMVSTDSKKYAQIAKQWGANVPFLRPEELSNDTASSWDVVRYVIQRYKELGREFDTVALLQPTSPLRNSTDIIKGYEVMENKSANSVIAVCEVEHSPLWANTLPKDHSMVGFIRPDIAKVPRQSIPTYYRINGALYIVKVEHLMHSADIYSDRSYALIMDKENSIDIDDIFDFKIASLLLIERLL</sequence>
<dbReference type="SUPFAM" id="SSF53448">
    <property type="entry name" value="Nucleotide-diphospho-sugar transferases"/>
    <property type="match status" value="1"/>
</dbReference>
<dbReference type="OrthoDB" id="9805604at2"/>
<protein>
    <submittedName>
        <fullName evidence="1">Acylneuraminate cytidylyltransferase family protein</fullName>
    </submittedName>
</protein>
<dbReference type="PANTHER" id="PTHR21485">
    <property type="entry name" value="HAD SUPERFAMILY MEMBERS CMAS AND KDSC"/>
    <property type="match status" value="1"/>
</dbReference>
<dbReference type="RefSeq" id="WP_128705904.1">
    <property type="nucleotide sequence ID" value="NZ_RLII01000006.1"/>
</dbReference>
<dbReference type="GO" id="GO:0008781">
    <property type="term" value="F:N-acylneuraminate cytidylyltransferase activity"/>
    <property type="evidence" value="ECO:0007669"/>
    <property type="project" value="TreeGrafter"/>
</dbReference>
<dbReference type="InterPro" id="IPR050793">
    <property type="entry name" value="CMP-NeuNAc_synthase"/>
</dbReference>
<keyword evidence="2" id="KW-1185">Reference proteome</keyword>
<keyword evidence="1" id="KW-0548">Nucleotidyltransferase</keyword>